<dbReference type="RefSeq" id="WP_377137712.1">
    <property type="nucleotide sequence ID" value="NZ_JBHSFI010000005.1"/>
</dbReference>
<evidence type="ECO:0000313" key="3">
    <source>
        <dbReference type="Proteomes" id="UP001596011"/>
    </source>
</evidence>
<evidence type="ECO:0000256" key="1">
    <source>
        <dbReference type="SAM" id="SignalP"/>
    </source>
</evidence>
<dbReference type="Proteomes" id="UP001596011">
    <property type="component" value="Unassembled WGS sequence"/>
</dbReference>
<sequence length="435" mass="45629">MPLSRRPSVRPSVRLAAAALLPVLALAGCGRSADPASSAPSTRVDDEPATGTVELWAPDGDATALDDVLASFKEANPDLDLQITLVPADEYTTKLQSAVAGGAGPDVAQLYTESQAQFIAGGAFAPVPEDLVDGDSFFPGAWESGVVDGVAYSVPWYAYTYALVYRADFAEAAGAEAPAAWDDVIPFFEALQEGGAEQGLGADVGWDVYNGQDVTQYLWQAGGAPMSDDGTEWTLDTPEMVDALTYNQSFFTSGIADPDAPGFLDSQPYFVEGRTGAMMTGPWVIGQLDDVAGEQGWTQEHVATAALPGGAGGSVGAIAGGSWGVPTDSDNPDAAWKLLRHLAEPETQVAQYEALTSLPAVRSAWDDPAIADQPLLDAFFDQLQNARTYPQVEPWAQIATQLGVEMEAVAKEQQTPEQAAAAIQSFAESLGTGTE</sequence>
<reference evidence="3" key="1">
    <citation type="journal article" date="2019" name="Int. J. Syst. Evol. Microbiol.">
        <title>The Global Catalogue of Microorganisms (GCM) 10K type strain sequencing project: providing services to taxonomists for standard genome sequencing and annotation.</title>
        <authorList>
            <consortium name="The Broad Institute Genomics Platform"/>
            <consortium name="The Broad Institute Genome Sequencing Center for Infectious Disease"/>
            <person name="Wu L."/>
            <person name="Ma J."/>
        </authorList>
    </citation>
    <scope>NUCLEOTIDE SEQUENCE [LARGE SCALE GENOMIC DNA]</scope>
    <source>
        <strain evidence="3">CCUG 42722</strain>
    </source>
</reference>
<evidence type="ECO:0000313" key="2">
    <source>
        <dbReference type="EMBL" id="MFC4630218.1"/>
    </source>
</evidence>
<name>A0ABV9HIX9_9MICO</name>
<accession>A0ABV9HIX9</accession>
<gene>
    <name evidence="2" type="ORF">ACFO6V_18365</name>
</gene>
<dbReference type="InterPro" id="IPR006059">
    <property type="entry name" value="SBP"/>
</dbReference>
<dbReference type="PROSITE" id="PS51257">
    <property type="entry name" value="PROKAR_LIPOPROTEIN"/>
    <property type="match status" value="1"/>
</dbReference>
<protein>
    <submittedName>
        <fullName evidence="2">Extracellular solute-binding protein</fullName>
    </submittedName>
</protein>
<dbReference type="Pfam" id="PF01547">
    <property type="entry name" value="SBP_bac_1"/>
    <property type="match status" value="1"/>
</dbReference>
<dbReference type="PANTHER" id="PTHR43649">
    <property type="entry name" value="ARABINOSE-BINDING PROTEIN-RELATED"/>
    <property type="match status" value="1"/>
</dbReference>
<dbReference type="InterPro" id="IPR050490">
    <property type="entry name" value="Bact_solute-bd_prot1"/>
</dbReference>
<feature type="chain" id="PRO_5046359854" evidence="1">
    <location>
        <begin position="28"/>
        <end position="435"/>
    </location>
</feature>
<keyword evidence="1" id="KW-0732">Signal</keyword>
<proteinExistence type="predicted"/>
<dbReference type="SUPFAM" id="SSF53850">
    <property type="entry name" value="Periplasmic binding protein-like II"/>
    <property type="match status" value="1"/>
</dbReference>
<keyword evidence="3" id="KW-1185">Reference proteome</keyword>
<organism evidence="2 3">
    <name type="scientific">Promicromonospora alba</name>
    <dbReference type="NCBI Taxonomy" id="1616110"/>
    <lineage>
        <taxon>Bacteria</taxon>
        <taxon>Bacillati</taxon>
        <taxon>Actinomycetota</taxon>
        <taxon>Actinomycetes</taxon>
        <taxon>Micrococcales</taxon>
        <taxon>Promicromonosporaceae</taxon>
        <taxon>Promicromonospora</taxon>
    </lineage>
</organism>
<feature type="signal peptide" evidence="1">
    <location>
        <begin position="1"/>
        <end position="27"/>
    </location>
</feature>
<comment type="caution">
    <text evidence="2">The sequence shown here is derived from an EMBL/GenBank/DDBJ whole genome shotgun (WGS) entry which is preliminary data.</text>
</comment>
<dbReference type="EMBL" id="JBHSFI010000005">
    <property type="protein sequence ID" value="MFC4630218.1"/>
    <property type="molecule type" value="Genomic_DNA"/>
</dbReference>
<dbReference type="PANTHER" id="PTHR43649:SF12">
    <property type="entry name" value="DIACETYLCHITOBIOSE BINDING PROTEIN DASA"/>
    <property type="match status" value="1"/>
</dbReference>
<dbReference type="Gene3D" id="3.40.190.10">
    <property type="entry name" value="Periplasmic binding protein-like II"/>
    <property type="match status" value="2"/>
</dbReference>